<dbReference type="PANTHER" id="PTHR12755">
    <property type="entry name" value="CLEAVAGE/POLYADENYLATION FACTOR IA SUBUNIT CLP1P"/>
    <property type="match status" value="1"/>
</dbReference>
<organism evidence="6">
    <name type="scientific">Desulfobacca acetoxidans</name>
    <dbReference type="NCBI Taxonomy" id="60893"/>
    <lineage>
        <taxon>Bacteria</taxon>
        <taxon>Pseudomonadati</taxon>
        <taxon>Thermodesulfobacteriota</taxon>
        <taxon>Desulfobaccia</taxon>
        <taxon>Desulfobaccales</taxon>
        <taxon>Desulfobaccaceae</taxon>
        <taxon>Desulfobacca</taxon>
    </lineage>
</organism>
<dbReference type="SUPFAM" id="SSF52540">
    <property type="entry name" value="P-loop containing nucleoside triphosphate hydrolases"/>
    <property type="match status" value="1"/>
</dbReference>
<evidence type="ECO:0000256" key="2">
    <source>
        <dbReference type="ARBA" id="ARBA00022741"/>
    </source>
</evidence>
<dbReference type="Pfam" id="PF16575">
    <property type="entry name" value="CLP1_P"/>
    <property type="match status" value="1"/>
</dbReference>
<name>A0A7C3V462_9BACT</name>
<keyword evidence="2" id="KW-0547">Nucleotide-binding</keyword>
<keyword evidence="3" id="KW-0418">Kinase</keyword>
<protein>
    <recommendedName>
        <fullName evidence="5">Clp1 P-loop domain-containing protein</fullName>
    </recommendedName>
</protein>
<accession>A0A7C3V462</accession>
<keyword evidence="1" id="KW-0808">Transferase</keyword>
<reference evidence="6" key="1">
    <citation type="journal article" date="2020" name="mSystems">
        <title>Genome- and Community-Level Interaction Insights into Carbon Utilization and Element Cycling Functions of Hydrothermarchaeota in Hydrothermal Sediment.</title>
        <authorList>
            <person name="Zhou Z."/>
            <person name="Liu Y."/>
            <person name="Xu W."/>
            <person name="Pan J."/>
            <person name="Luo Z.H."/>
            <person name="Li M."/>
        </authorList>
    </citation>
    <scope>NUCLEOTIDE SEQUENCE [LARGE SCALE GENOMIC DNA]</scope>
    <source>
        <strain evidence="6">SpSt-897</strain>
    </source>
</reference>
<proteinExistence type="predicted"/>
<evidence type="ECO:0000256" key="4">
    <source>
        <dbReference type="ARBA" id="ARBA00022840"/>
    </source>
</evidence>
<evidence type="ECO:0000256" key="3">
    <source>
        <dbReference type="ARBA" id="ARBA00022777"/>
    </source>
</evidence>
<dbReference type="EMBL" id="DTMF01000098">
    <property type="protein sequence ID" value="HGF33514.1"/>
    <property type="molecule type" value="Genomic_DNA"/>
</dbReference>
<dbReference type="GO" id="GO:0006396">
    <property type="term" value="P:RNA processing"/>
    <property type="evidence" value="ECO:0007669"/>
    <property type="project" value="InterPro"/>
</dbReference>
<keyword evidence="4" id="KW-0067">ATP-binding</keyword>
<sequence>MTANPDSTFPFLKDMDIPPAWEDAARRFLKTPGVTMVLGAPDTGKSTLCQYLIYRAYVAGYPAALVDLDLGQSHLGPPAALGLGLFPPRLPGDRGLFPESLYFIGQTSPVGAVLEVAVGCRSLADQARAKGAKRLVVNTSGLVRGFAAHRLKQAEVELLRPQLLLALDRDGELRPLLRTLKYGSPLLSLPVSSRAVRRGFEERRLYREERFRRYLEKAHPLDLALEDFVWQGPPLGWSEPLSQEELSRWGKVLGETVFYGVAGDSRITLLLDHPEACLPPSESRERLRLINRATLEQHLVGLWDASRRTLALGLLLPSPCQEGRVQVFTPLPASRAPEVKFVSLGRLRLSLTGRELTSTA</sequence>
<comment type="caution">
    <text evidence="6">The sequence shown here is derived from an EMBL/GenBank/DDBJ whole genome shotgun (WGS) entry which is preliminary data.</text>
</comment>
<dbReference type="PANTHER" id="PTHR12755:SF3">
    <property type="entry name" value="POLYNUCLEOTIDE 5'-HYDROXYL-KINASE NOL9"/>
    <property type="match status" value="1"/>
</dbReference>
<evidence type="ECO:0000259" key="5">
    <source>
        <dbReference type="Pfam" id="PF16575"/>
    </source>
</evidence>
<evidence type="ECO:0000313" key="6">
    <source>
        <dbReference type="EMBL" id="HGF33514.1"/>
    </source>
</evidence>
<dbReference type="InterPro" id="IPR027417">
    <property type="entry name" value="P-loop_NTPase"/>
</dbReference>
<evidence type="ECO:0000256" key="1">
    <source>
        <dbReference type="ARBA" id="ARBA00022679"/>
    </source>
</evidence>
<dbReference type="AlphaFoldDB" id="A0A7C3V462"/>
<dbReference type="GO" id="GO:0005524">
    <property type="term" value="F:ATP binding"/>
    <property type="evidence" value="ECO:0007669"/>
    <property type="project" value="UniProtKB-KW"/>
</dbReference>
<dbReference type="InterPro" id="IPR032319">
    <property type="entry name" value="CLP1_P"/>
</dbReference>
<dbReference type="GO" id="GO:0051731">
    <property type="term" value="F:polynucleotide 5'-hydroxyl-kinase activity"/>
    <property type="evidence" value="ECO:0007669"/>
    <property type="project" value="InterPro"/>
</dbReference>
<gene>
    <name evidence="6" type="ORF">ENW96_03865</name>
</gene>
<dbReference type="Gene3D" id="3.40.50.300">
    <property type="entry name" value="P-loop containing nucleotide triphosphate hydrolases"/>
    <property type="match status" value="1"/>
</dbReference>
<dbReference type="InterPro" id="IPR045116">
    <property type="entry name" value="Clp1/Grc3"/>
</dbReference>
<feature type="domain" description="Clp1 P-loop" evidence="5">
    <location>
        <begin position="39"/>
        <end position="216"/>
    </location>
</feature>